<keyword evidence="4" id="KW-1185">Reference proteome</keyword>
<evidence type="ECO:0000313" key="3">
    <source>
        <dbReference type="EMBL" id="MFC0562569.1"/>
    </source>
</evidence>
<name>A0ABV6NPG8_9ACTN</name>
<dbReference type="EMBL" id="JBHLUE010000001">
    <property type="protein sequence ID" value="MFC0562569.1"/>
    <property type="molecule type" value="Genomic_DNA"/>
</dbReference>
<feature type="transmembrane region" description="Helical" evidence="2">
    <location>
        <begin position="69"/>
        <end position="90"/>
    </location>
</feature>
<reference evidence="3 4" key="1">
    <citation type="submission" date="2024-09" db="EMBL/GenBank/DDBJ databases">
        <authorList>
            <person name="Sun Q."/>
            <person name="Mori K."/>
        </authorList>
    </citation>
    <scope>NUCLEOTIDE SEQUENCE [LARGE SCALE GENOMIC DNA]</scope>
    <source>
        <strain evidence="3 4">TBRC 2205</strain>
    </source>
</reference>
<evidence type="ECO:0000313" key="4">
    <source>
        <dbReference type="Proteomes" id="UP001589894"/>
    </source>
</evidence>
<keyword evidence="2" id="KW-1133">Transmembrane helix</keyword>
<organism evidence="3 4">
    <name type="scientific">Plantactinospora siamensis</name>
    <dbReference type="NCBI Taxonomy" id="555372"/>
    <lineage>
        <taxon>Bacteria</taxon>
        <taxon>Bacillati</taxon>
        <taxon>Actinomycetota</taxon>
        <taxon>Actinomycetes</taxon>
        <taxon>Micromonosporales</taxon>
        <taxon>Micromonosporaceae</taxon>
        <taxon>Plantactinospora</taxon>
    </lineage>
</organism>
<dbReference type="Proteomes" id="UP001589894">
    <property type="component" value="Unassembled WGS sequence"/>
</dbReference>
<feature type="transmembrane region" description="Helical" evidence="2">
    <location>
        <begin position="43"/>
        <end position="62"/>
    </location>
</feature>
<feature type="region of interest" description="Disordered" evidence="1">
    <location>
        <begin position="137"/>
        <end position="262"/>
    </location>
</feature>
<feature type="compositionally biased region" description="Pro residues" evidence="1">
    <location>
        <begin position="187"/>
        <end position="199"/>
    </location>
</feature>
<keyword evidence="2" id="KW-0472">Membrane</keyword>
<evidence type="ECO:0000256" key="2">
    <source>
        <dbReference type="SAM" id="Phobius"/>
    </source>
</evidence>
<evidence type="ECO:0000256" key="1">
    <source>
        <dbReference type="SAM" id="MobiDB-lite"/>
    </source>
</evidence>
<feature type="transmembrane region" description="Helical" evidence="2">
    <location>
        <begin position="110"/>
        <end position="128"/>
    </location>
</feature>
<feature type="compositionally biased region" description="Pro residues" evidence="1">
    <location>
        <begin position="209"/>
        <end position="218"/>
    </location>
</feature>
<comment type="caution">
    <text evidence="3">The sequence shown here is derived from an EMBL/GenBank/DDBJ whole genome shotgun (WGS) entry which is preliminary data.</text>
</comment>
<protein>
    <submittedName>
        <fullName evidence="3">Uncharacterized protein</fullName>
    </submittedName>
</protein>
<accession>A0ABV6NPG8</accession>
<dbReference type="RefSeq" id="WP_377334333.1">
    <property type="nucleotide sequence ID" value="NZ_JBHLUE010000001.1"/>
</dbReference>
<sequence>MRHVNSVLLSLILAPAVWALAGYGLVAYGRAANRPDGDLAVDRLVGLGALAAAAILFAALLLPRLSPLGPALAGLAYLGAAAWVAGYPALTRQSLGRLPLELGGDLIRPAEGLAVLLGLPLLTTVLSGRRWRRFDGAPALYDPPSPADDGSAPTQTVDCPPGPTAAYPPTPAGLSAPVPAVATTNPWRPPPGWTPPPGAGPAGPAVAEVPPPWPPWRFGPPGGAGRSGSGRAYGRPADPFRDADTADLTRALQPLRRAVPPA</sequence>
<feature type="compositionally biased region" description="Pro residues" evidence="1">
    <location>
        <begin position="160"/>
        <end position="171"/>
    </location>
</feature>
<proteinExistence type="predicted"/>
<gene>
    <name evidence="3" type="ORF">ACFFHU_00020</name>
</gene>
<keyword evidence="2" id="KW-0812">Transmembrane</keyword>